<gene>
    <name evidence="1" type="ORF">LGN22_26740</name>
</gene>
<comment type="caution">
    <text evidence="1">The sequence shown here is derived from an EMBL/GenBank/DDBJ whole genome shotgun (WGS) entry which is preliminary data.</text>
</comment>
<organism evidence="1 2">
    <name type="scientific">Burkholderia cenocepacia</name>
    <dbReference type="NCBI Taxonomy" id="95486"/>
    <lineage>
        <taxon>Bacteria</taxon>
        <taxon>Pseudomonadati</taxon>
        <taxon>Pseudomonadota</taxon>
        <taxon>Betaproteobacteria</taxon>
        <taxon>Burkholderiales</taxon>
        <taxon>Burkholderiaceae</taxon>
        <taxon>Burkholderia</taxon>
        <taxon>Burkholderia cepacia complex</taxon>
    </lineage>
</organism>
<protein>
    <submittedName>
        <fullName evidence="1">Uncharacterized protein</fullName>
    </submittedName>
</protein>
<proteinExistence type="predicted"/>
<evidence type="ECO:0000313" key="2">
    <source>
        <dbReference type="Proteomes" id="UP001199070"/>
    </source>
</evidence>
<dbReference type="EMBL" id="JAIZTC010000008">
    <property type="protein sequence ID" value="MCA8382507.1"/>
    <property type="molecule type" value="Genomic_DNA"/>
</dbReference>
<reference evidence="1" key="1">
    <citation type="submission" date="2023-08" db="EMBL/GenBank/DDBJ databases">
        <title>A collection of bacterial strains from the Burkholderia cepacia Research Laboratory and Repository.</title>
        <authorList>
            <person name="Lipuma J."/>
            <person name="Spilker T."/>
        </authorList>
    </citation>
    <scope>NUCLEOTIDE SEQUENCE</scope>
    <source>
        <strain evidence="1">AU0862</strain>
    </source>
</reference>
<dbReference type="Proteomes" id="UP001199070">
    <property type="component" value="Unassembled WGS sequence"/>
</dbReference>
<name>A0AAW4TRT0_9BURK</name>
<dbReference type="AlphaFoldDB" id="A0AAW4TRT0"/>
<accession>A0AAW4TRT0</accession>
<dbReference type="RefSeq" id="WP_226135137.1">
    <property type="nucleotide sequence ID" value="NZ_JAIZTC010000008.1"/>
</dbReference>
<evidence type="ECO:0000313" key="1">
    <source>
        <dbReference type="EMBL" id="MCA8382507.1"/>
    </source>
</evidence>
<sequence length="131" mass="14990">MKIETSGTTLPRSASNTFNRDEEFKRAVFEGRLIVYVDEWRNKRTLEARVYGLTRGGRQVVVGFQLDADRGVAPEKLWKTLDDLDRIWILDEHYAAVRRILPSQQTATFLRIDALSENTEIDASVPTADGY</sequence>